<feature type="compositionally biased region" description="Acidic residues" evidence="1">
    <location>
        <begin position="332"/>
        <end position="343"/>
    </location>
</feature>
<proteinExistence type="predicted"/>
<feature type="region of interest" description="Disordered" evidence="1">
    <location>
        <begin position="1"/>
        <end position="87"/>
    </location>
</feature>
<evidence type="ECO:0000313" key="2">
    <source>
        <dbReference type="EMBL" id="QHU08626.1"/>
    </source>
</evidence>
<protein>
    <submittedName>
        <fullName evidence="2">Uncharacterized protein</fullName>
    </submittedName>
</protein>
<feature type="region of interest" description="Disordered" evidence="1">
    <location>
        <begin position="332"/>
        <end position="418"/>
    </location>
</feature>
<dbReference type="AlphaFoldDB" id="A0A6C0JUZ2"/>
<name>A0A6C0JUZ2_9ZZZZ</name>
<organism evidence="2">
    <name type="scientific">viral metagenome</name>
    <dbReference type="NCBI Taxonomy" id="1070528"/>
    <lineage>
        <taxon>unclassified sequences</taxon>
        <taxon>metagenomes</taxon>
        <taxon>organismal metagenomes</taxon>
    </lineage>
</organism>
<evidence type="ECO:0000256" key="1">
    <source>
        <dbReference type="SAM" id="MobiDB-lite"/>
    </source>
</evidence>
<reference evidence="2" key="1">
    <citation type="journal article" date="2020" name="Nature">
        <title>Giant virus diversity and host interactions through global metagenomics.</title>
        <authorList>
            <person name="Schulz F."/>
            <person name="Roux S."/>
            <person name="Paez-Espino D."/>
            <person name="Jungbluth S."/>
            <person name="Walsh D.A."/>
            <person name="Denef V.J."/>
            <person name="McMahon K.D."/>
            <person name="Konstantinidis K.T."/>
            <person name="Eloe-Fadrosh E.A."/>
            <person name="Kyrpides N.C."/>
            <person name="Woyke T."/>
        </authorList>
    </citation>
    <scope>NUCLEOTIDE SEQUENCE</scope>
    <source>
        <strain evidence="2">GVMAG-S-1063924-116</strain>
    </source>
</reference>
<feature type="compositionally biased region" description="Acidic residues" evidence="1">
    <location>
        <begin position="386"/>
        <end position="399"/>
    </location>
</feature>
<dbReference type="EMBL" id="MN740698">
    <property type="protein sequence ID" value="QHU08626.1"/>
    <property type="molecule type" value="Genomic_DNA"/>
</dbReference>
<sequence>MTSTKNDIELSEQPEAVETPAKRSMVTAAKRPTPKPAKEAPTPAQEPEDEETLATPAKRSMVTAAKRPTSKPAKEASTPGEEEEENHIPTIYYNKNIELREENIAKVFKIAKVPQRKKDATGMFTFYPVIDPPPLATCKIPVYFNRYDDKDGAFTSYSLAVSTKKAEGVKCRDLLGKVKSHLYSVIDGDKDYMNKEVPGRGGDDKFNGFVFFDKDGNQGLGFDLKEGYTAKEKKFYHTDIYCRTKSGSMKVFKPNAHLDEIFKAKKYEVIIAFSISGIRIPDRSDHSNKISYRVTRVTLISQSEPDGTDETIAMMKHYGETLAEGESAIYADDSEEEDEEGEDDHSYQPPPPKPAKKAPKTTKTATKSRAPKRAQTPIPRDPTPEPSEEEEEEEYESSSEELPPPPPKKTKRSRKSRK</sequence>
<feature type="compositionally biased region" description="Basic residues" evidence="1">
    <location>
        <begin position="408"/>
        <end position="418"/>
    </location>
</feature>
<accession>A0A6C0JUZ2</accession>